<dbReference type="Proteomes" id="UP000433737">
    <property type="component" value="Unassembled WGS sequence"/>
</dbReference>
<evidence type="ECO:0008006" key="4">
    <source>
        <dbReference type="Google" id="ProtNLM"/>
    </source>
</evidence>
<organism evidence="2 3">
    <name type="scientific">Pantoea brenneri</name>
    <dbReference type="NCBI Taxonomy" id="472694"/>
    <lineage>
        <taxon>Bacteria</taxon>
        <taxon>Pseudomonadati</taxon>
        <taxon>Pseudomonadota</taxon>
        <taxon>Gammaproteobacteria</taxon>
        <taxon>Enterobacterales</taxon>
        <taxon>Erwiniaceae</taxon>
        <taxon>Pantoea</taxon>
    </lineage>
</organism>
<evidence type="ECO:0000313" key="3">
    <source>
        <dbReference type="Proteomes" id="UP000433737"/>
    </source>
</evidence>
<evidence type="ECO:0000313" key="2">
    <source>
        <dbReference type="EMBL" id="VXB05260.1"/>
    </source>
</evidence>
<feature type="region of interest" description="Disordered" evidence="1">
    <location>
        <begin position="1"/>
        <end position="22"/>
    </location>
</feature>
<dbReference type="EMBL" id="CABWMH010000002">
    <property type="protein sequence ID" value="VXB05260.1"/>
    <property type="molecule type" value="Genomic_DNA"/>
</dbReference>
<reference evidence="2 3" key="1">
    <citation type="submission" date="2019-10" db="EMBL/GenBank/DDBJ databases">
        <authorList>
            <person name="Karimi E."/>
        </authorList>
    </citation>
    <scope>NUCLEOTIDE SEQUENCE [LARGE SCALE GENOMIC DNA]</scope>
    <source>
        <strain evidence="2">Pantoea sp. 111</strain>
    </source>
</reference>
<gene>
    <name evidence="2" type="ORF">PANT111_100122</name>
</gene>
<sequence length="77" mass="8679">MGFVSRLNRREHMPVAKHSGPGMVRAEPARDGVFLRLCGRRMLPEALLALKPGLLREHGQIAKTLKPIPGRLIRFRT</sequence>
<name>A0AAX3J0J0_9GAMM</name>
<dbReference type="AlphaFoldDB" id="A0AAX3J0J0"/>
<protein>
    <recommendedName>
        <fullName evidence="4">Transposase</fullName>
    </recommendedName>
</protein>
<comment type="caution">
    <text evidence="2">The sequence shown here is derived from an EMBL/GenBank/DDBJ whole genome shotgun (WGS) entry which is preliminary data.</text>
</comment>
<accession>A0AAX3J0J0</accession>
<evidence type="ECO:0000256" key="1">
    <source>
        <dbReference type="SAM" id="MobiDB-lite"/>
    </source>
</evidence>
<proteinExistence type="predicted"/>